<dbReference type="InterPro" id="IPR004094">
    <property type="entry name" value="Antistasin-like"/>
</dbReference>
<sequence length="90" mass="10200">MHVKVLLFVAFIVIGFCLFLIPTGSEARPYKRSIHSRCPPTCSIYCPCGNVLDKSNCPICRCRPSIVCTGRHPNAHPRHHQSYSKSRILY</sequence>
<dbReference type="EMBL" id="CAJNOT010001995">
    <property type="protein sequence ID" value="CAF1272717.1"/>
    <property type="molecule type" value="Genomic_DNA"/>
</dbReference>
<dbReference type="Proteomes" id="UP000663823">
    <property type="component" value="Unassembled WGS sequence"/>
</dbReference>
<dbReference type="EMBL" id="CAJOAX010001056">
    <property type="protein sequence ID" value="CAF3680860.1"/>
    <property type="molecule type" value="Genomic_DNA"/>
</dbReference>
<dbReference type="InterPro" id="IPR011061">
    <property type="entry name" value="Hirudin/antistatin"/>
</dbReference>
<dbReference type="EMBL" id="CAJNOU010002953">
    <property type="protein sequence ID" value="CAF1361027.1"/>
    <property type="molecule type" value="Genomic_DNA"/>
</dbReference>
<keyword evidence="3" id="KW-0732">Signal</keyword>
<dbReference type="EMBL" id="CAJNOO010001934">
    <property type="protein sequence ID" value="CAF1216967.1"/>
    <property type="molecule type" value="Genomic_DNA"/>
</dbReference>
<keyword evidence="1" id="KW-0646">Protease inhibitor</keyword>
<proteinExistence type="predicted"/>
<comment type="caution">
    <text evidence="6">The sequence shown here is derived from an EMBL/GenBank/DDBJ whole genome shotgun (WGS) entry which is preliminary data.</text>
</comment>
<dbReference type="Pfam" id="PF02822">
    <property type="entry name" value="Antistasin"/>
    <property type="match status" value="1"/>
</dbReference>
<dbReference type="Gene3D" id="2.10.22.10">
    <property type="entry name" value="Antistasin, domain 1"/>
    <property type="match status" value="1"/>
</dbReference>
<dbReference type="EMBL" id="CAJOBD010001518">
    <property type="protein sequence ID" value="CAF3807872.1"/>
    <property type="molecule type" value="Genomic_DNA"/>
</dbReference>
<evidence type="ECO:0000313" key="9">
    <source>
        <dbReference type="EMBL" id="CAF3680860.1"/>
    </source>
</evidence>
<organism evidence="6 11">
    <name type="scientific">Rotaria sordida</name>
    <dbReference type="NCBI Taxonomy" id="392033"/>
    <lineage>
        <taxon>Eukaryota</taxon>
        <taxon>Metazoa</taxon>
        <taxon>Spiralia</taxon>
        <taxon>Gnathifera</taxon>
        <taxon>Rotifera</taxon>
        <taxon>Eurotatoria</taxon>
        <taxon>Bdelloidea</taxon>
        <taxon>Philodinida</taxon>
        <taxon>Philodinidae</taxon>
        <taxon>Rotaria</taxon>
    </lineage>
</organism>
<evidence type="ECO:0000256" key="2">
    <source>
        <dbReference type="ARBA" id="ARBA00022900"/>
    </source>
</evidence>
<dbReference type="GO" id="GO:0004867">
    <property type="term" value="F:serine-type endopeptidase inhibitor activity"/>
    <property type="evidence" value="ECO:0007669"/>
    <property type="project" value="UniProtKB-KW"/>
</dbReference>
<evidence type="ECO:0000256" key="3">
    <source>
        <dbReference type="SAM" id="SignalP"/>
    </source>
</evidence>
<evidence type="ECO:0000313" key="8">
    <source>
        <dbReference type="EMBL" id="CAF3634041.1"/>
    </source>
</evidence>
<evidence type="ECO:0000313" key="10">
    <source>
        <dbReference type="EMBL" id="CAF3807872.1"/>
    </source>
</evidence>
<dbReference type="Proteomes" id="UP000663889">
    <property type="component" value="Unassembled WGS sequence"/>
</dbReference>
<dbReference type="Proteomes" id="UP000663874">
    <property type="component" value="Unassembled WGS sequence"/>
</dbReference>
<protein>
    <recommendedName>
        <fullName evidence="4">Antistasin-like domain-containing protein</fullName>
    </recommendedName>
</protein>
<reference evidence="6" key="1">
    <citation type="submission" date="2021-02" db="EMBL/GenBank/DDBJ databases">
        <authorList>
            <person name="Nowell W R."/>
        </authorList>
    </citation>
    <scope>NUCLEOTIDE SEQUENCE</scope>
</reference>
<dbReference type="EMBL" id="CAJOBE010000394">
    <property type="protein sequence ID" value="CAF3634041.1"/>
    <property type="molecule type" value="Genomic_DNA"/>
</dbReference>
<dbReference type="Proteomes" id="UP000663882">
    <property type="component" value="Unassembled WGS sequence"/>
</dbReference>
<evidence type="ECO:0000313" key="6">
    <source>
        <dbReference type="EMBL" id="CAF1272717.1"/>
    </source>
</evidence>
<name>A0A815BQD9_9BILA</name>
<feature type="signal peptide" evidence="3">
    <location>
        <begin position="1"/>
        <end position="27"/>
    </location>
</feature>
<evidence type="ECO:0000313" key="5">
    <source>
        <dbReference type="EMBL" id="CAF1216967.1"/>
    </source>
</evidence>
<evidence type="ECO:0000313" key="11">
    <source>
        <dbReference type="Proteomes" id="UP000663864"/>
    </source>
</evidence>
<dbReference type="OrthoDB" id="406800at2759"/>
<accession>A0A815BQD9</accession>
<gene>
    <name evidence="8" type="ORF">FNK824_LOCUS5075</name>
    <name evidence="10" type="ORF">JBS370_LOCUS15689</name>
    <name evidence="9" type="ORF">OTI717_LOCUS11210</name>
    <name evidence="5" type="ORF">RFH988_LOCUS25432</name>
    <name evidence="7" type="ORF">SEV965_LOCUS29374</name>
    <name evidence="6" type="ORF">ZHD862_LOCUS26499</name>
</gene>
<keyword evidence="2" id="KW-0722">Serine protease inhibitor</keyword>
<dbReference type="Proteomes" id="UP000663864">
    <property type="component" value="Unassembled WGS sequence"/>
</dbReference>
<evidence type="ECO:0000313" key="7">
    <source>
        <dbReference type="EMBL" id="CAF1361027.1"/>
    </source>
</evidence>
<dbReference type="AlphaFoldDB" id="A0A815BQD9"/>
<evidence type="ECO:0000256" key="1">
    <source>
        <dbReference type="ARBA" id="ARBA00022690"/>
    </source>
</evidence>
<feature type="domain" description="Antistasin-like" evidence="4">
    <location>
        <begin position="38"/>
        <end position="62"/>
    </location>
</feature>
<evidence type="ECO:0000259" key="4">
    <source>
        <dbReference type="Pfam" id="PF02822"/>
    </source>
</evidence>
<feature type="chain" id="PRO_5035604689" description="Antistasin-like domain-containing protein" evidence="3">
    <location>
        <begin position="28"/>
        <end position="90"/>
    </location>
</feature>
<dbReference type="Proteomes" id="UP000663836">
    <property type="component" value="Unassembled WGS sequence"/>
</dbReference>
<dbReference type="SUPFAM" id="SSF57262">
    <property type="entry name" value="Leech antihemostatic proteins"/>
    <property type="match status" value="1"/>
</dbReference>